<evidence type="ECO:0000313" key="3">
    <source>
        <dbReference type="Proteomes" id="UP000001194"/>
    </source>
</evidence>
<evidence type="ECO:0000313" key="2">
    <source>
        <dbReference type="EMBL" id="EDR09070.1"/>
    </source>
</evidence>
<dbReference type="OrthoDB" id="3015492at2759"/>
<dbReference type="STRING" id="486041.B0D8G2"/>
<name>B0D8G2_LACBS</name>
<feature type="compositionally biased region" description="Polar residues" evidence="1">
    <location>
        <begin position="48"/>
        <end position="64"/>
    </location>
</feature>
<evidence type="ECO:0000256" key="1">
    <source>
        <dbReference type="SAM" id="MobiDB-lite"/>
    </source>
</evidence>
<dbReference type="HOGENOM" id="CLU_1547849_0_0_1"/>
<organism evidence="3">
    <name type="scientific">Laccaria bicolor (strain S238N-H82 / ATCC MYA-4686)</name>
    <name type="common">Bicoloured deceiver</name>
    <name type="synonym">Laccaria laccata var. bicolor</name>
    <dbReference type="NCBI Taxonomy" id="486041"/>
    <lineage>
        <taxon>Eukaryota</taxon>
        <taxon>Fungi</taxon>
        <taxon>Dikarya</taxon>
        <taxon>Basidiomycota</taxon>
        <taxon>Agaricomycotina</taxon>
        <taxon>Agaricomycetes</taxon>
        <taxon>Agaricomycetidae</taxon>
        <taxon>Agaricales</taxon>
        <taxon>Agaricineae</taxon>
        <taxon>Hydnangiaceae</taxon>
        <taxon>Laccaria</taxon>
    </lineage>
</organism>
<dbReference type="RefSeq" id="XP_001880383.1">
    <property type="nucleotide sequence ID" value="XM_001880348.1"/>
</dbReference>
<proteinExistence type="predicted"/>
<protein>
    <submittedName>
        <fullName evidence="2">Predicted protein</fullName>
    </submittedName>
</protein>
<dbReference type="InParanoid" id="B0D8G2"/>
<dbReference type="Proteomes" id="UP000001194">
    <property type="component" value="Unassembled WGS sequence"/>
</dbReference>
<keyword evidence="3" id="KW-1185">Reference proteome</keyword>
<accession>B0D8G2</accession>
<feature type="region of interest" description="Disordered" evidence="1">
    <location>
        <begin position="1"/>
        <end position="66"/>
    </location>
</feature>
<dbReference type="EMBL" id="DS547100">
    <property type="protein sequence ID" value="EDR09070.1"/>
    <property type="molecule type" value="Genomic_DNA"/>
</dbReference>
<sequence>MPKRQDESSMSTHNGSMPSGRSTRASDLLEGRAWENVDSASHPRAAATTMSSSPSKTSIATPQSPLADLVSSPNDIAAGIGQVLEALVLASTATTTTKPIMVEYGNRVMALGRKRMGVMSGRNAFLYLKSKFGILNTNSALYLEALIIGEEEYVEVDFDAWEELVPHISRLRIIS</sequence>
<dbReference type="KEGG" id="lbc:LACBIDRAFT_296297"/>
<dbReference type="GeneID" id="6075757"/>
<dbReference type="AlphaFoldDB" id="B0D8G2"/>
<feature type="compositionally biased region" description="Polar residues" evidence="1">
    <location>
        <begin position="8"/>
        <end position="25"/>
    </location>
</feature>
<reference evidence="2 3" key="1">
    <citation type="journal article" date="2008" name="Nature">
        <title>The genome of Laccaria bicolor provides insights into mycorrhizal symbiosis.</title>
        <authorList>
            <person name="Martin F."/>
            <person name="Aerts A."/>
            <person name="Ahren D."/>
            <person name="Brun A."/>
            <person name="Danchin E.G.J."/>
            <person name="Duchaussoy F."/>
            <person name="Gibon J."/>
            <person name="Kohler A."/>
            <person name="Lindquist E."/>
            <person name="Pereda V."/>
            <person name="Salamov A."/>
            <person name="Shapiro H.J."/>
            <person name="Wuyts J."/>
            <person name="Blaudez D."/>
            <person name="Buee M."/>
            <person name="Brokstein P."/>
            <person name="Canbaeck B."/>
            <person name="Cohen D."/>
            <person name="Courty P.E."/>
            <person name="Coutinho P.M."/>
            <person name="Delaruelle C."/>
            <person name="Detter J.C."/>
            <person name="Deveau A."/>
            <person name="DiFazio S."/>
            <person name="Duplessis S."/>
            <person name="Fraissinet-Tachet L."/>
            <person name="Lucic E."/>
            <person name="Frey-Klett P."/>
            <person name="Fourrey C."/>
            <person name="Feussner I."/>
            <person name="Gay G."/>
            <person name="Grimwood J."/>
            <person name="Hoegger P.J."/>
            <person name="Jain P."/>
            <person name="Kilaru S."/>
            <person name="Labbe J."/>
            <person name="Lin Y.C."/>
            <person name="Legue V."/>
            <person name="Le Tacon F."/>
            <person name="Marmeisse R."/>
            <person name="Melayah D."/>
            <person name="Montanini B."/>
            <person name="Muratet M."/>
            <person name="Nehls U."/>
            <person name="Niculita-Hirzel H."/>
            <person name="Oudot-Le Secq M.P."/>
            <person name="Peter M."/>
            <person name="Quesneville H."/>
            <person name="Rajashekar B."/>
            <person name="Reich M."/>
            <person name="Rouhier N."/>
            <person name="Schmutz J."/>
            <person name="Yin T."/>
            <person name="Chalot M."/>
            <person name="Henrissat B."/>
            <person name="Kuees U."/>
            <person name="Lucas S."/>
            <person name="Van de Peer Y."/>
            <person name="Podila G.K."/>
            <person name="Polle A."/>
            <person name="Pukkila P.J."/>
            <person name="Richardson P.M."/>
            <person name="Rouze P."/>
            <person name="Sanders I.R."/>
            <person name="Stajich J.E."/>
            <person name="Tunlid A."/>
            <person name="Tuskan G."/>
            <person name="Grigoriev I.V."/>
        </authorList>
    </citation>
    <scope>NUCLEOTIDE SEQUENCE [LARGE SCALE GENOMIC DNA]</scope>
    <source>
        <strain evidence="3">S238N-H82 / ATCC MYA-4686</strain>
    </source>
</reference>
<gene>
    <name evidence="2" type="ORF">LACBIDRAFT_296297</name>
</gene>